<name>A0A2T4U2P0_9BACI</name>
<dbReference type="PANTHER" id="PTHR12532:SF6">
    <property type="entry name" value="TRANSCRIPTIONAL REGULATORY PROTEIN YEBC-RELATED"/>
    <property type="match status" value="1"/>
</dbReference>
<evidence type="ECO:0000256" key="2">
    <source>
        <dbReference type="ARBA" id="ARBA00022490"/>
    </source>
</evidence>
<evidence type="ECO:0000313" key="11">
    <source>
        <dbReference type="Proteomes" id="UP000240509"/>
    </source>
</evidence>
<accession>A0A2T4U2P0</accession>
<evidence type="ECO:0000256" key="5">
    <source>
        <dbReference type="ARBA" id="ARBA00023163"/>
    </source>
</evidence>
<dbReference type="NCBIfam" id="NF009044">
    <property type="entry name" value="PRK12378.1"/>
    <property type="match status" value="1"/>
</dbReference>
<feature type="region of interest" description="Disordered" evidence="7">
    <location>
        <begin position="1"/>
        <end position="22"/>
    </location>
</feature>
<evidence type="ECO:0000256" key="4">
    <source>
        <dbReference type="ARBA" id="ARBA00023125"/>
    </source>
</evidence>
<evidence type="ECO:0000313" key="10">
    <source>
        <dbReference type="EMBL" id="PTL37671.1"/>
    </source>
</evidence>
<evidence type="ECO:0000256" key="7">
    <source>
        <dbReference type="SAM" id="MobiDB-lite"/>
    </source>
</evidence>
<keyword evidence="4 6" id="KW-0238">DNA-binding</keyword>
<keyword evidence="2 6" id="KW-0963">Cytoplasm</keyword>
<comment type="caution">
    <text evidence="10">The sequence shown here is derived from an EMBL/GenBank/DDBJ whole genome shotgun (WGS) entry which is preliminary data.</text>
</comment>
<dbReference type="GO" id="GO:0006355">
    <property type="term" value="P:regulation of DNA-templated transcription"/>
    <property type="evidence" value="ECO:0007669"/>
    <property type="project" value="UniProtKB-UniRule"/>
</dbReference>
<dbReference type="NCBIfam" id="NF001030">
    <property type="entry name" value="PRK00110.1"/>
    <property type="match status" value="1"/>
</dbReference>
<protein>
    <recommendedName>
        <fullName evidence="6">Probable transcriptional regulatory protein C6Y45_15300</fullName>
    </recommendedName>
</protein>
<feature type="domain" description="TACO1/YebC-like N-terminal" evidence="9">
    <location>
        <begin position="5"/>
        <end position="76"/>
    </location>
</feature>
<evidence type="ECO:0000256" key="3">
    <source>
        <dbReference type="ARBA" id="ARBA00023015"/>
    </source>
</evidence>
<dbReference type="InterPro" id="IPR048300">
    <property type="entry name" value="TACO1_YebC-like_2nd/3rd_dom"/>
</dbReference>
<comment type="similarity">
    <text evidence="1 6">Belongs to the TACO1 family.</text>
</comment>
<gene>
    <name evidence="10" type="ORF">C6Y45_15300</name>
</gene>
<evidence type="ECO:0000259" key="8">
    <source>
        <dbReference type="Pfam" id="PF01709"/>
    </source>
</evidence>
<dbReference type="Proteomes" id="UP000240509">
    <property type="component" value="Unassembled WGS sequence"/>
</dbReference>
<dbReference type="NCBIfam" id="TIGR01033">
    <property type="entry name" value="YebC/PmpR family DNA-binding transcriptional regulator"/>
    <property type="match status" value="1"/>
</dbReference>
<dbReference type="EMBL" id="PZJJ01000038">
    <property type="protein sequence ID" value="PTL37671.1"/>
    <property type="molecule type" value="Genomic_DNA"/>
</dbReference>
<organism evidence="10 11">
    <name type="scientific">Alkalicoccus saliphilus</name>
    <dbReference type="NCBI Taxonomy" id="200989"/>
    <lineage>
        <taxon>Bacteria</taxon>
        <taxon>Bacillati</taxon>
        <taxon>Bacillota</taxon>
        <taxon>Bacilli</taxon>
        <taxon>Bacillales</taxon>
        <taxon>Bacillaceae</taxon>
        <taxon>Alkalicoccus</taxon>
    </lineage>
</organism>
<feature type="domain" description="TACO1/YebC-like second and third" evidence="8">
    <location>
        <begin position="82"/>
        <end position="239"/>
    </location>
</feature>
<dbReference type="InterPro" id="IPR026564">
    <property type="entry name" value="Transcrip_reg_TACO1-like_dom3"/>
</dbReference>
<comment type="subcellular location">
    <subcellularLocation>
        <location evidence="6">Cytoplasm</location>
    </subcellularLocation>
</comment>
<dbReference type="InterPro" id="IPR017856">
    <property type="entry name" value="Integrase-like_N"/>
</dbReference>
<dbReference type="RefSeq" id="WP_107586088.1">
    <property type="nucleotide sequence ID" value="NZ_PZJJ01000038.1"/>
</dbReference>
<dbReference type="GO" id="GO:0003677">
    <property type="term" value="F:DNA binding"/>
    <property type="evidence" value="ECO:0007669"/>
    <property type="project" value="UniProtKB-UniRule"/>
</dbReference>
<dbReference type="PANTHER" id="PTHR12532">
    <property type="entry name" value="TRANSLATIONAL ACTIVATOR OF CYTOCHROME C OXIDASE 1"/>
    <property type="match status" value="1"/>
</dbReference>
<dbReference type="SUPFAM" id="SSF75625">
    <property type="entry name" value="YebC-like"/>
    <property type="match status" value="1"/>
</dbReference>
<dbReference type="AlphaFoldDB" id="A0A2T4U2P0"/>
<dbReference type="InterPro" id="IPR029072">
    <property type="entry name" value="YebC-like"/>
</dbReference>
<evidence type="ECO:0000259" key="9">
    <source>
        <dbReference type="Pfam" id="PF20772"/>
    </source>
</evidence>
<evidence type="ECO:0000256" key="1">
    <source>
        <dbReference type="ARBA" id="ARBA00008724"/>
    </source>
</evidence>
<dbReference type="OrthoDB" id="9781053at2"/>
<dbReference type="GO" id="GO:0005829">
    <property type="term" value="C:cytosol"/>
    <property type="evidence" value="ECO:0007669"/>
    <property type="project" value="TreeGrafter"/>
</dbReference>
<sequence length="241" mass="26970">MAGHSKWSNIKHRKGRQDAKKGKVFTKISKEIFQAVRSGGDSTETNNALKMALDKAKRANMPNENIERTIKKATGNFEGISYEEIVYEGYAPHGAAVYVEALTDNKNRTAAEVRLAFNKNGGNLGENGCVSFMFNRTGYVLFEKNRETDEEEMMLEAVEYGADDIVFTDDAVEIYTPLKHLDEIKTVFSSWSGLKLEAAEAAMVPETKTELTDEQLDEVMQLIEALEDSDDVQRVFHNAAL</sequence>
<dbReference type="FunFam" id="1.10.10.200:FF:000002">
    <property type="entry name" value="Probable transcriptional regulatory protein CLM62_37755"/>
    <property type="match status" value="1"/>
</dbReference>
<proteinExistence type="inferred from homology"/>
<keyword evidence="3 6" id="KW-0805">Transcription regulation</keyword>
<dbReference type="HAMAP" id="MF_00693">
    <property type="entry name" value="Transcrip_reg_TACO1"/>
    <property type="match status" value="1"/>
</dbReference>
<reference evidence="10 11" key="1">
    <citation type="submission" date="2018-03" db="EMBL/GenBank/DDBJ databases">
        <title>Alkalicoccus saliphilus sp. nov., isolated from a mineral pool.</title>
        <authorList>
            <person name="Zhao B."/>
        </authorList>
    </citation>
    <scope>NUCLEOTIDE SEQUENCE [LARGE SCALE GENOMIC DNA]</scope>
    <source>
        <strain evidence="10 11">6AG</strain>
    </source>
</reference>
<dbReference type="Pfam" id="PF20772">
    <property type="entry name" value="TACO1_YebC_N"/>
    <property type="match status" value="1"/>
</dbReference>
<evidence type="ECO:0000256" key="6">
    <source>
        <dbReference type="HAMAP-Rule" id="MF_00693"/>
    </source>
</evidence>
<dbReference type="InterPro" id="IPR002876">
    <property type="entry name" value="Transcrip_reg_TACO1-like"/>
</dbReference>
<dbReference type="Gene3D" id="3.30.70.980">
    <property type="match status" value="2"/>
</dbReference>
<keyword evidence="5 6" id="KW-0804">Transcription</keyword>
<dbReference type="Gene3D" id="1.10.10.200">
    <property type="match status" value="1"/>
</dbReference>
<dbReference type="Pfam" id="PF01709">
    <property type="entry name" value="Transcrip_reg"/>
    <property type="match status" value="1"/>
</dbReference>
<dbReference type="InterPro" id="IPR049083">
    <property type="entry name" value="TACO1_YebC_N"/>
</dbReference>
<keyword evidence="11" id="KW-1185">Reference proteome</keyword>